<keyword evidence="2" id="KW-0812">Transmembrane</keyword>
<proteinExistence type="predicted"/>
<accession>A7BAQ4</accession>
<dbReference type="NCBIfam" id="TIGR03769">
    <property type="entry name" value="P_ac_wall_RPT"/>
    <property type="match status" value="2"/>
</dbReference>
<protein>
    <submittedName>
        <fullName evidence="4">ABC transporter-associated repeat protein</fullName>
    </submittedName>
</protein>
<dbReference type="Proteomes" id="UP000003553">
    <property type="component" value="Unassembled WGS sequence"/>
</dbReference>
<dbReference type="eggNOG" id="COG0803">
    <property type="taxonomic scope" value="Bacteria"/>
</dbReference>
<evidence type="ECO:0000313" key="4">
    <source>
        <dbReference type="EMBL" id="EDN80278.1"/>
    </source>
</evidence>
<gene>
    <name evidence="4" type="ORF">ACTODO_00718</name>
</gene>
<dbReference type="NCBIfam" id="TIGR03773">
    <property type="entry name" value="anch_rpt_wall"/>
    <property type="match status" value="1"/>
</dbReference>
<keyword evidence="3" id="KW-0732">Signal</keyword>
<evidence type="ECO:0000313" key="5">
    <source>
        <dbReference type="Proteomes" id="UP000003553"/>
    </source>
</evidence>
<evidence type="ECO:0000256" key="2">
    <source>
        <dbReference type="SAM" id="Phobius"/>
    </source>
</evidence>
<dbReference type="RefSeq" id="WP_003791346.1">
    <property type="nucleotide sequence ID" value="NZ_DS264586.1"/>
</dbReference>
<reference evidence="4" key="1">
    <citation type="submission" date="2007-04" db="EMBL/GenBank/DDBJ databases">
        <authorList>
            <person name="Fulton L."/>
            <person name="Clifton S."/>
            <person name="Fulton B."/>
            <person name="Xu J."/>
            <person name="Minx P."/>
            <person name="Pepin K.H."/>
            <person name="Johnson M."/>
            <person name="Thiruvilangam P."/>
            <person name="Bhonagiri V."/>
            <person name="Nash W.E."/>
            <person name="Mardis E.R."/>
            <person name="Wilson R.K."/>
        </authorList>
    </citation>
    <scope>NUCLEOTIDE SEQUENCE [LARGE SCALE GENOMIC DNA]</scope>
    <source>
        <strain evidence="4">ATCC 17982</strain>
    </source>
</reference>
<keyword evidence="2" id="KW-0472">Membrane</keyword>
<feature type="transmembrane region" description="Helical" evidence="2">
    <location>
        <begin position="627"/>
        <end position="649"/>
    </location>
</feature>
<feature type="region of interest" description="Disordered" evidence="1">
    <location>
        <begin position="284"/>
        <end position="369"/>
    </location>
</feature>
<reference evidence="4" key="2">
    <citation type="submission" date="2015-05" db="EMBL/GenBank/DDBJ databases">
        <title>Draft genome sequence of Actinomyces odontolyticus (ATCC 17982).</title>
        <authorList>
            <person name="Sudarsanam P."/>
            <person name="Ley R."/>
            <person name="Guruge J."/>
            <person name="Turnbaugh P.J."/>
            <person name="Mahowald M."/>
            <person name="Liep D."/>
            <person name="Gordon J."/>
        </authorList>
    </citation>
    <scope>NUCLEOTIDE SEQUENCE</scope>
    <source>
        <strain evidence="4">ATCC 17982</strain>
    </source>
</reference>
<dbReference type="InterPro" id="IPR022435">
    <property type="entry name" value="Surface-anchored_actinobac"/>
</dbReference>
<keyword evidence="2" id="KW-1133">Transmembrane helix</keyword>
<organism evidence="4 5">
    <name type="scientific">Schaalia dentiphila ATCC 17982</name>
    <dbReference type="NCBI Taxonomy" id="411466"/>
    <lineage>
        <taxon>Bacteria</taxon>
        <taxon>Bacillati</taxon>
        <taxon>Actinomycetota</taxon>
        <taxon>Actinomycetes</taxon>
        <taxon>Actinomycetales</taxon>
        <taxon>Actinomycetaceae</taxon>
        <taxon>Schaalia</taxon>
        <taxon>Schaalia dentiphila</taxon>
    </lineage>
</organism>
<evidence type="ECO:0000256" key="3">
    <source>
        <dbReference type="SAM" id="SignalP"/>
    </source>
</evidence>
<dbReference type="InterPro" id="IPR022395">
    <property type="entry name" value="CHP03773_ABC_transptr-like"/>
</dbReference>
<dbReference type="HOGENOM" id="CLU_032280_1_0_11"/>
<feature type="signal peptide" evidence="3">
    <location>
        <begin position="1"/>
        <end position="35"/>
    </location>
</feature>
<feature type="compositionally biased region" description="Polar residues" evidence="1">
    <location>
        <begin position="307"/>
        <end position="317"/>
    </location>
</feature>
<dbReference type="AlphaFoldDB" id="A7BAQ4"/>
<feature type="compositionally biased region" description="Low complexity" evidence="1">
    <location>
        <begin position="326"/>
        <end position="362"/>
    </location>
</feature>
<name>A7BAQ4_9ACTO</name>
<keyword evidence="5" id="KW-1185">Reference proteome</keyword>
<dbReference type="NCBIfam" id="NF038134">
    <property type="entry name" value="choice_anch_M"/>
    <property type="match status" value="2"/>
</dbReference>
<sequence length="659" mass="66127">MNPTKYRNPGRAAARAFAAMALAATSFLVPGAAHAADEATADTADAVATEEATTADAATTDAATASSEADASACAVMRTAPAGTTATLDRGHADIFDLSSDASGTLTLRIKEDATGSGVMREPEQTLLAVNKSTLTQIPASVSQATGAPSAAYLLGQSGDNQATVLWPGWDTLGVTAGGYDAARFHISYTGPDNGRIYAFTSSFTEGTKAVTNDGSFDLAPEGDDIDQPYAAHKHVNWLFTRAGRYTLTVQASAWTPGNTGAANAVAPARTYTIDVADEASCLAESGSAPSTDQAQPAPAPGVGPGSLNSTNNQAAQDQGEGGATGTPSAPAPDTTSGTTGTTGTTTGANPAPSSGARTTSGTTGGERCVATRITREATEAEAATLASNSAPANTARTTLTVSVGDGASGNATDGHFDLGPAIENGTLVARVKDDRTQPAQWVDPSSLTFALGDAARITAPADLGFVATPGSSVWLIPSTQIAGVPWLGLNSQREEIVTGTTGPVQFTLDAVEGPGRVAVFNAGALGSGVGEHVFDGPGTGYTLGANTHAHQNWVFTAPGTYTLTITMRVTPNGAALAGSGFGSGGDLTATGATGPNGRPMVSQVVGRTASGKECDLSLATTGADTIPLTVVSLTWALTGAACVWVGVIGRRRNLCKAL</sequence>
<comment type="caution">
    <text evidence="4">The sequence shown here is derived from an EMBL/GenBank/DDBJ whole genome shotgun (WGS) entry which is preliminary data.</text>
</comment>
<evidence type="ECO:0000256" key="1">
    <source>
        <dbReference type="SAM" id="MobiDB-lite"/>
    </source>
</evidence>
<dbReference type="EMBL" id="AAYI02000004">
    <property type="protein sequence ID" value="EDN80278.1"/>
    <property type="molecule type" value="Genomic_DNA"/>
</dbReference>
<feature type="chain" id="PRO_5002706704" evidence="3">
    <location>
        <begin position="36"/>
        <end position="659"/>
    </location>
</feature>